<comment type="similarity">
    <text evidence="2">Belongs to the bacterial solute-binding protein 1 family.</text>
</comment>
<dbReference type="Pfam" id="PF13416">
    <property type="entry name" value="SBP_bac_8"/>
    <property type="match status" value="1"/>
</dbReference>
<comment type="subcellular location">
    <subcellularLocation>
        <location evidence="1">Cell envelope</location>
    </subcellularLocation>
</comment>
<dbReference type="PANTHER" id="PTHR43649:SF31">
    <property type="entry name" value="SN-GLYCEROL-3-PHOSPHATE-BINDING PERIPLASMIC PROTEIN UGPB"/>
    <property type="match status" value="1"/>
</dbReference>
<evidence type="ECO:0000313" key="7">
    <source>
        <dbReference type="EMBL" id="MBS4196383.1"/>
    </source>
</evidence>
<dbReference type="GO" id="GO:0030313">
    <property type="term" value="C:cell envelope"/>
    <property type="evidence" value="ECO:0007669"/>
    <property type="project" value="UniProtKB-SubCell"/>
</dbReference>
<dbReference type="GO" id="GO:0055085">
    <property type="term" value="P:transmembrane transport"/>
    <property type="evidence" value="ECO:0007669"/>
    <property type="project" value="InterPro"/>
</dbReference>
<organism evidence="7 8">
    <name type="scientific">Lederbergia citri</name>
    <dbReference type="NCBI Taxonomy" id="2833580"/>
    <lineage>
        <taxon>Bacteria</taxon>
        <taxon>Bacillati</taxon>
        <taxon>Bacillota</taxon>
        <taxon>Bacilli</taxon>
        <taxon>Bacillales</taxon>
        <taxon>Bacillaceae</taxon>
        <taxon>Lederbergia</taxon>
    </lineage>
</organism>
<dbReference type="AlphaFoldDB" id="A0A942YGP0"/>
<dbReference type="InterPro" id="IPR006061">
    <property type="entry name" value="SBP_1_CS"/>
</dbReference>
<name>A0A942YGP0_9BACI</name>
<comment type="caution">
    <text evidence="7">The sequence shown here is derived from an EMBL/GenBank/DDBJ whole genome shotgun (WGS) entry which is preliminary data.</text>
</comment>
<evidence type="ECO:0000313" key="8">
    <source>
        <dbReference type="Proteomes" id="UP000681414"/>
    </source>
</evidence>
<dbReference type="PROSITE" id="PS51257">
    <property type="entry name" value="PROKAR_LIPOPROTEIN"/>
    <property type="match status" value="1"/>
</dbReference>
<accession>A0A942YGP0</accession>
<keyword evidence="5" id="KW-0574">Periplasm</keyword>
<dbReference type="CDD" id="cd14748">
    <property type="entry name" value="PBP2_UgpB"/>
    <property type="match status" value="1"/>
</dbReference>
<evidence type="ECO:0000256" key="4">
    <source>
        <dbReference type="ARBA" id="ARBA00022729"/>
    </source>
</evidence>
<dbReference type="InterPro" id="IPR006059">
    <property type="entry name" value="SBP"/>
</dbReference>
<dbReference type="EMBL" id="JAGYPG010000002">
    <property type="protein sequence ID" value="MBS4196383.1"/>
    <property type="molecule type" value="Genomic_DNA"/>
</dbReference>
<dbReference type="Proteomes" id="UP000681414">
    <property type="component" value="Unassembled WGS sequence"/>
</dbReference>
<keyword evidence="4 6" id="KW-0732">Signal</keyword>
<evidence type="ECO:0000256" key="2">
    <source>
        <dbReference type="ARBA" id="ARBA00008520"/>
    </source>
</evidence>
<evidence type="ECO:0000256" key="3">
    <source>
        <dbReference type="ARBA" id="ARBA00022448"/>
    </source>
</evidence>
<feature type="chain" id="PRO_5036691485" evidence="6">
    <location>
        <begin position="20"/>
        <end position="445"/>
    </location>
</feature>
<dbReference type="Gene3D" id="3.40.190.10">
    <property type="entry name" value="Periplasmic binding protein-like II"/>
    <property type="match status" value="1"/>
</dbReference>
<dbReference type="PROSITE" id="PS01037">
    <property type="entry name" value="SBP_BACTERIAL_1"/>
    <property type="match status" value="1"/>
</dbReference>
<evidence type="ECO:0000256" key="1">
    <source>
        <dbReference type="ARBA" id="ARBA00004196"/>
    </source>
</evidence>
<sequence>MKRLSLLLFVMMVSVFVAACGNGTNESNTSNNKATATEKIGTTETATAEPVEVVFWHAMSDTHEKWLEDATAKFNAEHKNITVKLVNQGSYGDLSQKLLAAAKAKASPTIAQAYAEWMTDYNQNNLVVDLAPMIKGENGFPADQSYEDISEVFRNDNTFGDKILGLPFNKSSRVLFYNKKYFEDNGLTPPTTWEELAASAKALTKEIDGKKVVGMGFENGMGSEFSMWVEQAGGDFIDEQQGKVLFNSDAGLDALTFINDMLKDGSARMAGEDGYMSGPFTRGDVAMYIGSSAGIAYVAKDAGDMEWSTTPLPKGVKQAAPFQGTNITMFANSTEAEQEAAFEYMKYLITPENTVDWAKTTGYLPVRTSAQQGSDWTSFIAENEPYQAGNTQYAYGFIDVRLPGSFAMKNAMQAELDKMLYENATPAETLEAMAKKGQEALDQAK</sequence>
<feature type="signal peptide" evidence="6">
    <location>
        <begin position="1"/>
        <end position="19"/>
    </location>
</feature>
<dbReference type="RefSeq" id="WP_213125519.1">
    <property type="nucleotide sequence ID" value="NZ_JAGYPG010000002.1"/>
</dbReference>
<evidence type="ECO:0000256" key="5">
    <source>
        <dbReference type="ARBA" id="ARBA00022764"/>
    </source>
</evidence>
<proteinExistence type="inferred from homology"/>
<reference evidence="7 8" key="1">
    <citation type="submission" date="2021-05" db="EMBL/GenBank/DDBJ databases">
        <title>Novel Bacillus species.</title>
        <authorList>
            <person name="Liu G."/>
        </authorList>
    </citation>
    <scope>NUCLEOTIDE SEQUENCE [LARGE SCALE GENOMIC DNA]</scope>
    <source>
        <strain evidence="8">FJAT-49780</strain>
    </source>
</reference>
<gene>
    <name evidence="7" type="ORF">KHA97_15050</name>
</gene>
<keyword evidence="3" id="KW-0813">Transport</keyword>
<evidence type="ECO:0000256" key="6">
    <source>
        <dbReference type="SAM" id="SignalP"/>
    </source>
</evidence>
<protein>
    <submittedName>
        <fullName evidence="7">ABC transporter substrate-binding protein</fullName>
    </submittedName>
</protein>
<dbReference type="PANTHER" id="PTHR43649">
    <property type="entry name" value="ARABINOSE-BINDING PROTEIN-RELATED"/>
    <property type="match status" value="1"/>
</dbReference>
<dbReference type="InterPro" id="IPR050490">
    <property type="entry name" value="Bact_solute-bd_prot1"/>
</dbReference>
<dbReference type="SUPFAM" id="SSF53850">
    <property type="entry name" value="Periplasmic binding protein-like II"/>
    <property type="match status" value="1"/>
</dbReference>
<keyword evidence="8" id="KW-1185">Reference proteome</keyword>